<proteinExistence type="predicted"/>
<comment type="caution">
    <text evidence="1">The sequence shown here is derived from an EMBL/GenBank/DDBJ whole genome shotgun (WGS) entry which is preliminary data.</text>
</comment>
<dbReference type="AlphaFoldDB" id="A0A8H5CEF8"/>
<evidence type="ECO:0000313" key="1">
    <source>
        <dbReference type="EMBL" id="KAF5340292.1"/>
    </source>
</evidence>
<gene>
    <name evidence="1" type="ORF">D9611_007852</name>
</gene>
<evidence type="ECO:0000313" key="2">
    <source>
        <dbReference type="Proteomes" id="UP000541558"/>
    </source>
</evidence>
<keyword evidence="2" id="KW-1185">Reference proteome</keyword>
<protein>
    <submittedName>
        <fullName evidence="1">Uncharacterized protein</fullName>
    </submittedName>
</protein>
<accession>A0A8H5CEF8</accession>
<name>A0A8H5CEF8_9AGAR</name>
<dbReference type="EMBL" id="JAACJK010000004">
    <property type="protein sequence ID" value="KAF5340292.1"/>
    <property type="molecule type" value="Genomic_DNA"/>
</dbReference>
<dbReference type="Proteomes" id="UP000541558">
    <property type="component" value="Unassembled WGS sequence"/>
</dbReference>
<organism evidence="1 2">
    <name type="scientific">Ephemerocybe angulata</name>
    <dbReference type="NCBI Taxonomy" id="980116"/>
    <lineage>
        <taxon>Eukaryota</taxon>
        <taxon>Fungi</taxon>
        <taxon>Dikarya</taxon>
        <taxon>Basidiomycota</taxon>
        <taxon>Agaricomycotina</taxon>
        <taxon>Agaricomycetes</taxon>
        <taxon>Agaricomycetidae</taxon>
        <taxon>Agaricales</taxon>
        <taxon>Agaricineae</taxon>
        <taxon>Psathyrellaceae</taxon>
        <taxon>Ephemerocybe</taxon>
    </lineage>
</organism>
<sequence length="123" mass="14142">MNLPMRNSQNVRFDEFQNSGELEEGEYWSEEYFSRVYRALMDIIEAHGVGSDGWAAARWMVYEEYAHWDGIKIASSGAVDNAYGWLQSRLPPGERPQLEFEMFPSDNAPPPIWEGYNAMLPTA</sequence>
<reference evidence="1 2" key="1">
    <citation type="journal article" date="2020" name="ISME J.">
        <title>Uncovering the hidden diversity of litter-decomposition mechanisms in mushroom-forming fungi.</title>
        <authorList>
            <person name="Floudas D."/>
            <person name="Bentzer J."/>
            <person name="Ahren D."/>
            <person name="Johansson T."/>
            <person name="Persson P."/>
            <person name="Tunlid A."/>
        </authorList>
    </citation>
    <scope>NUCLEOTIDE SEQUENCE [LARGE SCALE GENOMIC DNA]</scope>
    <source>
        <strain evidence="1 2">CBS 175.51</strain>
    </source>
</reference>
<dbReference type="OrthoDB" id="2965800at2759"/>